<dbReference type="HOGENOM" id="CLU_000445_43_7_5"/>
<dbReference type="GO" id="GO:0016791">
    <property type="term" value="F:phosphatase activity"/>
    <property type="evidence" value="ECO:0007669"/>
    <property type="project" value="TreeGrafter"/>
</dbReference>
<sequence length="393" mass="43703">MSEISLIPATLLLVEDDPDQRIIMQRKLQQQGYKVICAENGEEAVDLYNNNTIDLVLMDAQLPGMDGFEACFLITHTETGSRCPVMMITSLENSESVDRAFQVGAEEYVPKPIHWKVLMQRIRRQIKSRRVHQEVVQARDALSQAYSEVTEVRERLSFERRLVEEIVSRMRQSAPINRHNLRTLFNPVEATSGDIILSAIRPDGAQHVMMGDATGHGLPAAIIGPLVSDIFYSMTNKGMAPAVILSELNSQLNAKLPTGIFLACCWISLNSSRDHLEYWNAGTPDILMVRQGKIFKRGQSCNIPLGVLRAGDFSPTLHTVSVQAGDQIYAYSDGIVECRDPQLEFFGQEATDALLLNTATHRETPLTAITDQLEAFHGSATFGDDVTLIEITC</sequence>
<gene>
    <name evidence="4" type="ordered locus">Mmc1_3534</name>
</gene>
<dbReference type="PANTHER" id="PTHR43156">
    <property type="entry name" value="STAGE II SPORULATION PROTEIN E-RELATED"/>
    <property type="match status" value="1"/>
</dbReference>
<dbReference type="KEGG" id="mgm:Mmc1_3534"/>
<dbReference type="InterPro" id="IPR036457">
    <property type="entry name" value="PPM-type-like_dom_sf"/>
</dbReference>
<dbReference type="AlphaFoldDB" id="A0LDH6"/>
<feature type="domain" description="Response regulatory" evidence="3">
    <location>
        <begin position="10"/>
        <end position="126"/>
    </location>
</feature>
<dbReference type="Pfam" id="PF07228">
    <property type="entry name" value="SpoIIE"/>
    <property type="match status" value="1"/>
</dbReference>
<dbReference type="SUPFAM" id="SSF81606">
    <property type="entry name" value="PP2C-like"/>
    <property type="match status" value="1"/>
</dbReference>
<dbReference type="GO" id="GO:0000160">
    <property type="term" value="P:phosphorelay signal transduction system"/>
    <property type="evidence" value="ECO:0007669"/>
    <property type="project" value="InterPro"/>
</dbReference>
<dbReference type="Pfam" id="PF00072">
    <property type="entry name" value="Response_reg"/>
    <property type="match status" value="1"/>
</dbReference>
<dbReference type="PANTHER" id="PTHR43156:SF2">
    <property type="entry name" value="STAGE II SPORULATION PROTEIN E"/>
    <property type="match status" value="1"/>
</dbReference>
<dbReference type="InterPro" id="IPR052016">
    <property type="entry name" value="Bact_Sigma-Reg"/>
</dbReference>
<keyword evidence="2" id="KW-0597">Phosphoprotein</keyword>
<evidence type="ECO:0000256" key="2">
    <source>
        <dbReference type="PROSITE-ProRule" id="PRU00169"/>
    </source>
</evidence>
<evidence type="ECO:0000256" key="1">
    <source>
        <dbReference type="ARBA" id="ARBA00022801"/>
    </source>
</evidence>
<evidence type="ECO:0000313" key="5">
    <source>
        <dbReference type="Proteomes" id="UP000002586"/>
    </source>
</evidence>
<dbReference type="Gene3D" id="3.40.50.2300">
    <property type="match status" value="1"/>
</dbReference>
<dbReference type="SMART" id="SM00448">
    <property type="entry name" value="REC"/>
    <property type="match status" value="1"/>
</dbReference>
<dbReference type="RefSeq" id="WP_011715075.1">
    <property type="nucleotide sequence ID" value="NC_008576.1"/>
</dbReference>
<dbReference type="InterPro" id="IPR001789">
    <property type="entry name" value="Sig_transdc_resp-reg_receiver"/>
</dbReference>
<dbReference type="STRING" id="156889.Mmc1_3534"/>
<dbReference type="OrthoDB" id="9811749at2"/>
<dbReference type="SUPFAM" id="SSF52172">
    <property type="entry name" value="CheY-like"/>
    <property type="match status" value="1"/>
</dbReference>
<dbReference type="CDD" id="cd17546">
    <property type="entry name" value="REC_hyHK_CKI1_RcsC-like"/>
    <property type="match status" value="1"/>
</dbReference>
<dbReference type="InterPro" id="IPR001932">
    <property type="entry name" value="PPM-type_phosphatase-like_dom"/>
</dbReference>
<protein>
    <submittedName>
        <fullName evidence="4">Response regulator receiver protein</fullName>
    </submittedName>
</protein>
<dbReference type="PROSITE" id="PS50110">
    <property type="entry name" value="RESPONSE_REGULATORY"/>
    <property type="match status" value="1"/>
</dbReference>
<name>A0LDH6_MAGMM</name>
<organism evidence="4 5">
    <name type="scientific">Magnetococcus marinus (strain ATCC BAA-1437 / JCM 17883 / MC-1)</name>
    <dbReference type="NCBI Taxonomy" id="156889"/>
    <lineage>
        <taxon>Bacteria</taxon>
        <taxon>Pseudomonadati</taxon>
        <taxon>Pseudomonadota</taxon>
        <taxon>Magnetococcia</taxon>
        <taxon>Magnetococcales</taxon>
        <taxon>Magnetococcaceae</taxon>
        <taxon>Magnetococcus</taxon>
    </lineage>
</organism>
<keyword evidence="1" id="KW-0378">Hydrolase</keyword>
<reference evidence="4 5" key="2">
    <citation type="journal article" date="2012" name="Int. J. Syst. Evol. Microbiol.">
        <title>Magnetococcus marinus gen. nov., sp. nov., a marine, magnetotactic bacterium that represents a novel lineage (Magnetococcaceae fam. nov.; Magnetococcales ord. nov.) at the base of the Alphaproteobacteria.</title>
        <authorList>
            <person name="Bazylinski D.A."/>
            <person name="Williams T.J."/>
            <person name="Lefevre C.T."/>
            <person name="Berg R.J."/>
            <person name="Zhang C.L."/>
            <person name="Bowser S.S."/>
            <person name="Dean A.J."/>
            <person name="Beveridge T.J."/>
        </authorList>
    </citation>
    <scope>NUCLEOTIDE SEQUENCE [LARGE SCALE GENOMIC DNA]</scope>
    <source>
        <strain evidence="5">ATCC BAA-1437 / JCM 17883 / MC-1</strain>
    </source>
</reference>
<dbReference type="InterPro" id="IPR011006">
    <property type="entry name" value="CheY-like_superfamily"/>
</dbReference>
<evidence type="ECO:0000313" key="4">
    <source>
        <dbReference type="EMBL" id="ABK46019.1"/>
    </source>
</evidence>
<dbReference type="Proteomes" id="UP000002586">
    <property type="component" value="Chromosome"/>
</dbReference>
<proteinExistence type="predicted"/>
<dbReference type="EMBL" id="CP000471">
    <property type="protein sequence ID" value="ABK46019.1"/>
    <property type="molecule type" value="Genomic_DNA"/>
</dbReference>
<keyword evidence="5" id="KW-1185">Reference proteome</keyword>
<evidence type="ECO:0000259" key="3">
    <source>
        <dbReference type="PROSITE" id="PS50110"/>
    </source>
</evidence>
<feature type="modified residue" description="4-aspartylphosphate" evidence="2">
    <location>
        <position position="59"/>
    </location>
</feature>
<dbReference type="Gene3D" id="3.60.40.10">
    <property type="entry name" value="PPM-type phosphatase domain"/>
    <property type="match status" value="1"/>
</dbReference>
<dbReference type="eggNOG" id="COG3706">
    <property type="taxonomic scope" value="Bacteria"/>
</dbReference>
<dbReference type="SMART" id="SM00331">
    <property type="entry name" value="PP2C_SIG"/>
    <property type="match status" value="1"/>
</dbReference>
<dbReference type="eggNOG" id="COG2208">
    <property type="taxonomic scope" value="Bacteria"/>
</dbReference>
<accession>A0LDH6</accession>
<reference evidence="5" key="1">
    <citation type="journal article" date="2009" name="Appl. Environ. Microbiol.">
        <title>Complete genome sequence of the chemolithoautotrophic marine magnetotactic coccus strain MC-1.</title>
        <authorList>
            <person name="Schubbe S."/>
            <person name="Williams T.J."/>
            <person name="Xie G."/>
            <person name="Kiss H.E."/>
            <person name="Brettin T.S."/>
            <person name="Martinez D."/>
            <person name="Ross C.A."/>
            <person name="Schuler D."/>
            <person name="Cox B.L."/>
            <person name="Nealson K.H."/>
            <person name="Bazylinski D.A."/>
        </authorList>
    </citation>
    <scope>NUCLEOTIDE SEQUENCE [LARGE SCALE GENOMIC DNA]</scope>
    <source>
        <strain evidence="5">ATCC BAA-1437 / JCM 17883 / MC-1</strain>
    </source>
</reference>